<feature type="compositionally biased region" description="Polar residues" evidence="2">
    <location>
        <begin position="1452"/>
        <end position="1477"/>
    </location>
</feature>
<name>A0A8H6CSF9_9LECA</name>
<evidence type="ECO:0000256" key="2">
    <source>
        <dbReference type="SAM" id="MobiDB-lite"/>
    </source>
</evidence>
<evidence type="ECO:0000313" key="4">
    <source>
        <dbReference type="Proteomes" id="UP000578531"/>
    </source>
</evidence>
<feature type="region of interest" description="Disordered" evidence="2">
    <location>
        <begin position="740"/>
        <end position="907"/>
    </location>
</feature>
<feature type="region of interest" description="Disordered" evidence="2">
    <location>
        <begin position="1074"/>
        <end position="1154"/>
    </location>
</feature>
<dbReference type="GeneID" id="59293368"/>
<dbReference type="PANTHER" id="PTHR32258">
    <property type="entry name" value="PROTEIN NETWORKED 4A"/>
    <property type="match status" value="1"/>
</dbReference>
<dbReference type="OrthoDB" id="10657761at2759"/>
<feature type="region of interest" description="Disordered" evidence="2">
    <location>
        <begin position="214"/>
        <end position="250"/>
    </location>
</feature>
<feature type="compositionally biased region" description="Polar residues" evidence="2">
    <location>
        <begin position="1096"/>
        <end position="1117"/>
    </location>
</feature>
<feature type="region of interest" description="Disordered" evidence="2">
    <location>
        <begin position="163"/>
        <end position="184"/>
    </location>
</feature>
<feature type="coiled-coil region" evidence="1">
    <location>
        <begin position="490"/>
        <end position="591"/>
    </location>
</feature>
<feature type="compositionally biased region" description="Polar residues" evidence="2">
    <location>
        <begin position="1128"/>
        <end position="1148"/>
    </location>
</feature>
<feature type="region of interest" description="Disordered" evidence="2">
    <location>
        <begin position="73"/>
        <end position="145"/>
    </location>
</feature>
<dbReference type="Proteomes" id="UP000578531">
    <property type="component" value="Unassembled WGS sequence"/>
</dbReference>
<evidence type="ECO:0000313" key="3">
    <source>
        <dbReference type="EMBL" id="KAF6228707.1"/>
    </source>
</evidence>
<keyword evidence="1" id="KW-0175">Coiled coil</keyword>
<feature type="compositionally biased region" description="Basic and acidic residues" evidence="2">
    <location>
        <begin position="670"/>
        <end position="728"/>
    </location>
</feature>
<keyword evidence="4" id="KW-1185">Reference proteome</keyword>
<proteinExistence type="predicted"/>
<feature type="region of interest" description="Disordered" evidence="2">
    <location>
        <begin position="1374"/>
        <end position="1435"/>
    </location>
</feature>
<dbReference type="RefSeq" id="XP_037159522.1">
    <property type="nucleotide sequence ID" value="XM_037313605.1"/>
</dbReference>
<feature type="compositionally biased region" description="Basic residues" evidence="2">
    <location>
        <begin position="1075"/>
        <end position="1086"/>
    </location>
</feature>
<protein>
    <submittedName>
        <fullName evidence="3">Uncharacterized protein</fullName>
    </submittedName>
</protein>
<feature type="compositionally biased region" description="Low complexity" evidence="2">
    <location>
        <begin position="82"/>
        <end position="104"/>
    </location>
</feature>
<accession>A0A8H6CSF9</accession>
<reference evidence="3 4" key="1">
    <citation type="journal article" date="2020" name="Genomics">
        <title>Complete, high-quality genomes from long-read metagenomic sequencing of two wolf lichen thalli reveals enigmatic genome architecture.</title>
        <authorList>
            <person name="McKenzie S.K."/>
            <person name="Walston R.F."/>
            <person name="Allen J.L."/>
        </authorList>
    </citation>
    <scope>NUCLEOTIDE SEQUENCE [LARGE SCALE GENOMIC DNA]</scope>
    <source>
        <strain evidence="3">WasteWater2</strain>
    </source>
</reference>
<dbReference type="Gene3D" id="1.10.287.1490">
    <property type="match status" value="1"/>
</dbReference>
<dbReference type="EMBL" id="JACCJC010000075">
    <property type="protein sequence ID" value="KAF6228707.1"/>
    <property type="molecule type" value="Genomic_DNA"/>
</dbReference>
<feature type="region of interest" description="Disordered" evidence="2">
    <location>
        <begin position="1452"/>
        <end position="1495"/>
    </location>
</feature>
<feature type="compositionally biased region" description="Polar residues" evidence="2">
    <location>
        <begin position="1183"/>
        <end position="1200"/>
    </location>
</feature>
<evidence type="ECO:0000256" key="1">
    <source>
        <dbReference type="SAM" id="Coils"/>
    </source>
</evidence>
<feature type="compositionally biased region" description="Basic and acidic residues" evidence="2">
    <location>
        <begin position="766"/>
        <end position="899"/>
    </location>
</feature>
<dbReference type="InterPro" id="IPR051861">
    <property type="entry name" value="NET_actin-binding_domain"/>
</dbReference>
<gene>
    <name evidence="3" type="ORF">HO173_011726</name>
</gene>
<feature type="region of interest" description="Disordered" evidence="2">
    <location>
        <begin position="1171"/>
        <end position="1204"/>
    </location>
</feature>
<comment type="caution">
    <text evidence="3">The sequence shown here is derived from an EMBL/GenBank/DDBJ whole genome shotgun (WGS) entry which is preliminary data.</text>
</comment>
<feature type="coiled-coil region" evidence="1">
    <location>
        <begin position="361"/>
        <end position="456"/>
    </location>
</feature>
<dbReference type="PANTHER" id="PTHR32258:SF28">
    <property type="entry name" value="PROTEIN NETWORKED 3A-RELATED"/>
    <property type="match status" value="1"/>
</dbReference>
<feature type="compositionally biased region" description="Polar residues" evidence="2">
    <location>
        <begin position="214"/>
        <end position="227"/>
    </location>
</feature>
<feature type="compositionally biased region" description="Acidic residues" evidence="2">
    <location>
        <begin position="231"/>
        <end position="246"/>
    </location>
</feature>
<feature type="region of interest" description="Disordered" evidence="2">
    <location>
        <begin position="668"/>
        <end position="728"/>
    </location>
</feature>
<organism evidence="3 4">
    <name type="scientific">Letharia columbiana</name>
    <dbReference type="NCBI Taxonomy" id="112416"/>
    <lineage>
        <taxon>Eukaryota</taxon>
        <taxon>Fungi</taxon>
        <taxon>Dikarya</taxon>
        <taxon>Ascomycota</taxon>
        <taxon>Pezizomycotina</taxon>
        <taxon>Lecanoromycetes</taxon>
        <taxon>OSLEUM clade</taxon>
        <taxon>Lecanoromycetidae</taxon>
        <taxon>Lecanorales</taxon>
        <taxon>Lecanorineae</taxon>
        <taxon>Parmeliaceae</taxon>
        <taxon>Letharia</taxon>
    </lineage>
</organism>
<feature type="region of interest" description="Disordered" evidence="2">
    <location>
        <begin position="1283"/>
        <end position="1313"/>
    </location>
</feature>
<sequence length="1684" mass="186294">MADLLVLILSILVILLLITAWDHILTLPFINPSRREVRDLLVAIEDLLLPMGSFPSKLLQPWAPTVKKCRSHSTALTLSHNPTPAEEGSEPSTPASTEPTPGESGSNPTAVPPSTEPTSVVGGPNPTMLPLSTEPAPGHGKSKLITIPPPPVPVPVVAGFDTTTLPPLAEPTPVKGQSFGPEDDPDEPFFDSPECQQLSGDDIQMAFNVPLPEQQGTEIDSLSSGSTLAGEEVENEEQEQEQEVEDSTAVVEKEPTETEVFEKEIRGLVDPEGRYGPDLRKTIELVAGTVERQAKAEEGLKSETVRFQRAEDDLRHGREDSREVFERIISGQNAMLRLTRDENHELVEESQTLLSKNAGSKEKYQRMLDQYNNHLNSLNVAKESAEQAAETAIAGVNGRIDAVKESYEQKKSAAELNNRQERNTLNFSKKMVENNLAEARRQVIAGEQQHDAAMKERDSTIKELKVAMGRLRSTVTTSEELAASAERGLQKQLDDQCKEKDREIGTLKDQLRELEDRVKALGGWKDKAEAEQRNHQRTSSQLNDEMTALREDKNHLVHGLKLEIGGLQRSIKEEEDTIADLRRKVTSLKSGQEVKDLKSQLGEAKKQQQLSVKETQDLRQQLQDCQHGLEKLRDTVKARDKKIEKDAEISSKKKEDLEKRLEQATCAQDRGFEEAARKVEEQKKELSRELKDAQEAEQKAGADLQRLEDTRKRTTIEHQNAMKEKDEEINRLGQTIQDARAAAAAKANEAGKEATEIGAGEEGQNEMEKRETVEIALKKAAENAKDKDRQHEEDKKEAVEKAVREAAEDAIKKQRQYEEEKKRAVEVAVRKAEEDANKEVRQHEKDKKEAVEKAAKDADDKERQHVMEKKEAAEEAVKEAAEGARQKHQKQLDDERESSRQAQNKAIETETNLRTEISGLQSQVGKVVESKSVDPANSQPGRDAKELTVIAREATEAHELLLEIEGNGVIQGSVEHTVLRQLNNAKLALYWIKCDLRKPRFAADKHHFRDMTYGVEVKEEDIQQLNMATHGKLVQQGKVANARMQNLRYILDTNNDVQKDAMLEAILTPNPIKRETKKARGLKRHTQPGPGMLASGPSTVVQAEHSTGHSQQRNGNPEPQYDPCLFNPPQNVQPQLSAATSQDQNQGFLPTPFDGAASGFSFQLQTKATPDFTSAQGVPGSTDDCSSSLTAQSQGDQQTGALGFDFGAIDESHPVWKGISFGKQKEASEEAGAAQSTTVLQASANAEPSSAQYTPSTGFQFGKTALLQPLTIAEVFTDVVSTPMNNEQSGGPMDRSTGVKKDHNAKPSSAQYTPTTGFQFDNPSMPMNNAQNGGLIDRSTAAKKDHRQPFADIMALLKLPTSSEKATIAAVPEPVPKNNRTSTTGPTDIAAETSRTYSVVKQSSLPGLQDDDGIAGPVSEPTSQRPKNNIRGRGRFNASKGRLLAHQAFATRQTVPSPESTQAQQPDPQEQGSVIQQGGSGASVQHDHNSDKPIGWTDLMTNAVMDELRRNNDVGLDFLREFLRFNYDLETDDIKGLNKFLEMLRQEVKPGHGSRSDQPKGWTAGMTSFVEVLLNKGHTSADRIITLLNREYGNVSAIEGVGKYVERLKTNHKTGIPEMPTGWTKEHTAKVRGMLRDGDEIDFIEEIMNMELDLPTDDTGCWENWLKKLQSDYQAEAEDPMLQD</sequence>
<feature type="compositionally biased region" description="Low complexity" evidence="2">
    <location>
        <begin position="163"/>
        <end position="173"/>
    </location>
</feature>
<feature type="compositionally biased region" description="Polar residues" evidence="2">
    <location>
        <begin position="1393"/>
        <end position="1406"/>
    </location>
</feature>